<dbReference type="RefSeq" id="WP_204908123.1">
    <property type="nucleotide sequence ID" value="NZ_JACJLV010000006.1"/>
</dbReference>
<dbReference type="Gene3D" id="1.10.10.2840">
    <property type="entry name" value="PucR C-terminal helix-turn-helix domain"/>
    <property type="match status" value="1"/>
</dbReference>
<proteinExistence type="predicted"/>
<dbReference type="PANTHER" id="PTHR33744:SF15">
    <property type="entry name" value="CARBOHYDRATE DIACID REGULATOR"/>
    <property type="match status" value="1"/>
</dbReference>
<protein>
    <submittedName>
        <fullName evidence="2">Helix-turn-helix domain-containing protein</fullName>
    </submittedName>
</protein>
<gene>
    <name evidence="2" type="ORF">H6A13_02895</name>
</gene>
<dbReference type="AlphaFoldDB" id="A0A938X1L2"/>
<dbReference type="InterPro" id="IPR051448">
    <property type="entry name" value="CdaR-like_regulators"/>
</dbReference>
<evidence type="ECO:0000313" key="3">
    <source>
        <dbReference type="Proteomes" id="UP000713880"/>
    </source>
</evidence>
<sequence>MAEEYERYSKTVFEILEKNDQIDDMVRELSAAFDLPVIITDPCGKTLVDSGAEQFYELLGISGDGEDFWTGLMGEYYAGENPEHEKTEEKVLKKDVGKGVMAASPLLVRGIMSGFCITYHEKKRNACSLNSLITGAVSIGMSWNKQIYGYRDLGTKQMLSRLLLGRDARPDQIPESGGEAFRKYVVCPYVLVVMKTPQDFMKHGNHLHREICHHFDDVLICIEKGEAAILFTRCNSVEKQKKAMLLAEKLTLECGGTAAAADVFQDEKQIWKKRRILERILEIGMKMEPEKHFFTEYEYYMELVCSYAYEQMGAEGYGCQDLDRLAAEDREKGTDFYKSLKAYLLSGNNVNHAAKELFIHRNTMVYRLAKIHEIIGYDINQPDVARRLLLTMTLREFQRGQKE</sequence>
<comment type="caution">
    <text evidence="2">The sequence shown here is derived from an EMBL/GenBank/DDBJ whole genome shotgun (WGS) entry which is preliminary data.</text>
</comment>
<reference evidence="2" key="2">
    <citation type="journal article" date="2021" name="Sci. Rep.">
        <title>The distribution of antibiotic resistance genes in chicken gut microbiota commensals.</title>
        <authorList>
            <person name="Juricova H."/>
            <person name="Matiasovicova J."/>
            <person name="Kubasova T."/>
            <person name="Cejkova D."/>
            <person name="Rychlik I."/>
        </authorList>
    </citation>
    <scope>NUCLEOTIDE SEQUENCE</scope>
    <source>
        <strain evidence="2">An420c</strain>
    </source>
</reference>
<dbReference type="Proteomes" id="UP000713880">
    <property type="component" value="Unassembled WGS sequence"/>
</dbReference>
<evidence type="ECO:0000313" key="2">
    <source>
        <dbReference type="EMBL" id="MBM6826055.1"/>
    </source>
</evidence>
<dbReference type="InterPro" id="IPR025736">
    <property type="entry name" value="PucR_C-HTH_dom"/>
</dbReference>
<dbReference type="Pfam" id="PF13556">
    <property type="entry name" value="HTH_30"/>
    <property type="match status" value="1"/>
</dbReference>
<feature type="domain" description="PucR C-terminal helix-turn-helix" evidence="1">
    <location>
        <begin position="338"/>
        <end position="391"/>
    </location>
</feature>
<reference evidence="2" key="1">
    <citation type="submission" date="2020-08" db="EMBL/GenBank/DDBJ databases">
        <authorList>
            <person name="Cejkova D."/>
            <person name="Kubasova T."/>
            <person name="Jahodarova E."/>
            <person name="Rychlik I."/>
        </authorList>
    </citation>
    <scope>NUCLEOTIDE SEQUENCE</scope>
    <source>
        <strain evidence="2">An420c</strain>
    </source>
</reference>
<evidence type="ECO:0000259" key="1">
    <source>
        <dbReference type="Pfam" id="PF13556"/>
    </source>
</evidence>
<name>A0A938X1L2_9CLOT</name>
<accession>A0A938X1L2</accession>
<dbReference type="PANTHER" id="PTHR33744">
    <property type="entry name" value="CARBOHYDRATE DIACID REGULATOR"/>
    <property type="match status" value="1"/>
</dbReference>
<keyword evidence="3" id="KW-1185">Reference proteome</keyword>
<organism evidence="2 3">
    <name type="scientific">Mordavella massiliensis</name>
    <dbReference type="NCBI Taxonomy" id="1871024"/>
    <lineage>
        <taxon>Bacteria</taxon>
        <taxon>Bacillati</taxon>
        <taxon>Bacillota</taxon>
        <taxon>Clostridia</taxon>
        <taxon>Eubacteriales</taxon>
        <taxon>Clostridiaceae</taxon>
        <taxon>Mordavella</taxon>
    </lineage>
</organism>
<dbReference type="InterPro" id="IPR042070">
    <property type="entry name" value="PucR_C-HTH_sf"/>
</dbReference>
<dbReference type="EMBL" id="JACJLV010000006">
    <property type="protein sequence ID" value="MBM6826055.1"/>
    <property type="molecule type" value="Genomic_DNA"/>
</dbReference>